<dbReference type="Proteomes" id="UP000701801">
    <property type="component" value="Unassembled WGS sequence"/>
</dbReference>
<dbReference type="EMBL" id="CAJVRM010000130">
    <property type="protein sequence ID" value="CAG8975256.1"/>
    <property type="molecule type" value="Genomic_DNA"/>
</dbReference>
<dbReference type="AlphaFoldDB" id="A0A9N9Q686"/>
<dbReference type="Pfam" id="PF25486">
    <property type="entry name" value="DUF7909"/>
    <property type="match status" value="1"/>
</dbReference>
<organism evidence="2 3">
    <name type="scientific">Hymenoscyphus albidus</name>
    <dbReference type="NCBI Taxonomy" id="595503"/>
    <lineage>
        <taxon>Eukaryota</taxon>
        <taxon>Fungi</taxon>
        <taxon>Dikarya</taxon>
        <taxon>Ascomycota</taxon>
        <taxon>Pezizomycotina</taxon>
        <taxon>Leotiomycetes</taxon>
        <taxon>Helotiales</taxon>
        <taxon>Helotiaceae</taxon>
        <taxon>Hymenoscyphus</taxon>
    </lineage>
</organism>
<protein>
    <recommendedName>
        <fullName evidence="1">DUF7909 domain-containing protein</fullName>
    </recommendedName>
</protein>
<name>A0A9N9Q686_9HELO</name>
<feature type="domain" description="DUF7909" evidence="1">
    <location>
        <begin position="2"/>
        <end position="142"/>
    </location>
</feature>
<dbReference type="OrthoDB" id="2019572at2759"/>
<reference evidence="2" key="1">
    <citation type="submission" date="2021-07" db="EMBL/GenBank/DDBJ databases">
        <authorList>
            <person name="Durling M."/>
        </authorList>
    </citation>
    <scope>NUCLEOTIDE SEQUENCE</scope>
</reference>
<proteinExistence type="predicted"/>
<evidence type="ECO:0000313" key="2">
    <source>
        <dbReference type="EMBL" id="CAG8975256.1"/>
    </source>
</evidence>
<evidence type="ECO:0000313" key="3">
    <source>
        <dbReference type="Proteomes" id="UP000701801"/>
    </source>
</evidence>
<keyword evidence="3" id="KW-1185">Reference proteome</keyword>
<gene>
    <name evidence="2" type="ORF">HYALB_00007956</name>
</gene>
<sequence>MVVQNTSHPEIHNRLLKRWDTESDDRNLYLSPAGSYTLDFQSKDGIVSWGNLEMVINGEWTPEDNTTKMFMTSRVEDPRCSPENVLQQELRLNARGTFHGGDVCVRLTTGDRYELRYSPPGNTPVALKTAALCIKVALAIVQLKDPPRGL</sequence>
<dbReference type="InterPro" id="IPR057231">
    <property type="entry name" value="DUF7909"/>
</dbReference>
<evidence type="ECO:0000259" key="1">
    <source>
        <dbReference type="Pfam" id="PF25486"/>
    </source>
</evidence>
<comment type="caution">
    <text evidence="2">The sequence shown here is derived from an EMBL/GenBank/DDBJ whole genome shotgun (WGS) entry which is preliminary data.</text>
</comment>
<accession>A0A9N9Q686</accession>